<evidence type="ECO:0000256" key="4">
    <source>
        <dbReference type="ARBA" id="ARBA00023002"/>
    </source>
</evidence>
<comment type="similarity">
    <text evidence="6">Belongs to the glucose-6-phosphate dehydrogenase family.</text>
</comment>
<evidence type="ECO:0000256" key="5">
    <source>
        <dbReference type="ARBA" id="ARBA00023277"/>
    </source>
</evidence>
<dbReference type="NCBIfam" id="TIGR01198">
    <property type="entry name" value="pgl"/>
    <property type="match status" value="1"/>
</dbReference>
<dbReference type="SUPFAM" id="SSF51735">
    <property type="entry name" value="NAD(P)-binding Rossmann-fold domains"/>
    <property type="match status" value="1"/>
</dbReference>
<dbReference type="Gene3D" id="3.30.360.10">
    <property type="entry name" value="Dihydrodipicolinate Reductase, domain 2"/>
    <property type="match status" value="1"/>
</dbReference>
<evidence type="ECO:0000313" key="10">
    <source>
        <dbReference type="EMBL" id="OHT17001.1"/>
    </source>
</evidence>
<feature type="domain" description="Glucosamine/galactosamine-6-phosphate isomerase" evidence="8">
    <location>
        <begin position="485"/>
        <end position="705"/>
    </location>
</feature>
<dbReference type="Gene3D" id="3.40.50.720">
    <property type="entry name" value="NAD(P)-binding Rossmann-like Domain"/>
    <property type="match status" value="1"/>
</dbReference>
<dbReference type="InterPro" id="IPR036291">
    <property type="entry name" value="NAD(P)-bd_dom_sf"/>
</dbReference>
<dbReference type="GeneID" id="94848432"/>
<dbReference type="InterPro" id="IPR022674">
    <property type="entry name" value="G6P_DH_NAD-bd"/>
</dbReference>
<evidence type="ECO:0000259" key="8">
    <source>
        <dbReference type="Pfam" id="PF01182"/>
    </source>
</evidence>
<dbReference type="Gene3D" id="3.40.50.1360">
    <property type="match status" value="1"/>
</dbReference>
<gene>
    <name evidence="10" type="ORF">TRFO_41362</name>
</gene>
<sequence length="709" mass="80395">MKREAQKLADQNICFVIFGVSGDLSVRMLIPSLETISCYNAFSPKTKIIGVARTQFKPNELENKLIKGIQQFGRFGPESDGVCEIPSEFIKRVEYIQGDYDDPRTYKVLKNEVMKNKYDGCLIYLATPPTIVNKIAKGVSESGLKATQDMWLRMIVEKPFGRDIKSALALNDDLHKCLSEDQIYRIDHYLAKETVTNIFTFRWGNTIWEPLWNRNYISHVEIIVAEEVGVGQRTGYYDQASVIRDMIQNHLLQMLAITAMEPPSIFNSKEIRDEKMKVLHAIRPITADDVVLGQYFGYKQHNGIKPNSSTPTLAYIRLYIDNWRWQGVPFYITSGKCMKKKESVIKMVFRQVPHSIFGCETYSKPNVLKIKIQPNEGIILKQHVKVPGSGLNTTQIPLNFSYSDKFGPNAIQGAYERVILDSIAGDQSFFTRADEIEQSWRIVAPLLKEDYFVIPYAPGVDIGKGTFERKLESNSRKNYFQTVPELLQGTTEMITKIISESISKRGICRIAVSGGQTPKPIFNLIATSPFISRIDVSKLKIFFVDERCVQPTDKESNYKMIKESLIDYINIPSENVHRMKGELKDPIQAALEYSQEIVQEFGEGNEPTFDLILLGMGSDGHTASLFPGLPAVTDSESLVIGHFVPQVNMNRITIGSRVINHARNVMFILSDKNKNDAYNLVNHSPYCPVMLPAQVVRPIEGKLMWNVLI</sequence>
<dbReference type="Proteomes" id="UP000179807">
    <property type="component" value="Unassembled WGS sequence"/>
</dbReference>
<dbReference type="GO" id="GO:0006006">
    <property type="term" value="P:glucose metabolic process"/>
    <property type="evidence" value="ECO:0007669"/>
    <property type="project" value="UniProtKB-KW"/>
</dbReference>
<dbReference type="InterPro" id="IPR022675">
    <property type="entry name" value="G6P_DH_C"/>
</dbReference>
<dbReference type="VEuPathDB" id="TrichDB:TRFO_41362"/>
<dbReference type="PANTHER" id="PTHR23429">
    <property type="entry name" value="GLUCOSE-6-PHOSPHATE 1-DEHYDROGENASE G6PD"/>
    <property type="match status" value="1"/>
</dbReference>
<name>A0A1J4L0G0_9EUKA</name>
<dbReference type="PANTHER" id="PTHR23429:SF0">
    <property type="entry name" value="GLUCOSE-6-PHOSPHATE 1-DEHYDROGENASE"/>
    <property type="match status" value="1"/>
</dbReference>
<comment type="pathway">
    <text evidence="1 6">Carbohydrate degradation; pentose phosphate pathway; D-ribulose 5-phosphate from D-glucose 6-phosphate (oxidative stage): step 1/3.</text>
</comment>
<dbReference type="Pfam" id="PF02781">
    <property type="entry name" value="G6PD_C"/>
    <property type="match status" value="1"/>
</dbReference>
<dbReference type="SUPFAM" id="SSF55347">
    <property type="entry name" value="Glyceraldehyde-3-phosphate dehydrogenase-like, C-terminal domain"/>
    <property type="match status" value="1"/>
</dbReference>
<dbReference type="GO" id="GO:0009051">
    <property type="term" value="P:pentose-phosphate shunt, oxidative branch"/>
    <property type="evidence" value="ECO:0007669"/>
    <property type="project" value="TreeGrafter"/>
</dbReference>
<evidence type="ECO:0000256" key="2">
    <source>
        <dbReference type="ARBA" id="ARBA00022526"/>
    </source>
</evidence>
<dbReference type="GO" id="GO:0004345">
    <property type="term" value="F:glucose-6-phosphate dehydrogenase activity"/>
    <property type="evidence" value="ECO:0007669"/>
    <property type="project" value="UniProtKB-EC"/>
</dbReference>
<dbReference type="GO" id="GO:0017057">
    <property type="term" value="F:6-phosphogluconolactonase activity"/>
    <property type="evidence" value="ECO:0007669"/>
    <property type="project" value="InterPro"/>
</dbReference>
<comment type="catalytic activity">
    <reaction evidence="6">
        <text>D-glucose 6-phosphate + NADP(+) = 6-phospho-D-glucono-1,5-lactone + NADPH + H(+)</text>
        <dbReference type="Rhea" id="RHEA:15841"/>
        <dbReference type="ChEBI" id="CHEBI:15378"/>
        <dbReference type="ChEBI" id="CHEBI:57783"/>
        <dbReference type="ChEBI" id="CHEBI:57955"/>
        <dbReference type="ChEBI" id="CHEBI:58349"/>
        <dbReference type="ChEBI" id="CHEBI:61548"/>
        <dbReference type="EC" id="1.1.1.49"/>
    </reaction>
</comment>
<dbReference type="Pfam" id="PF01182">
    <property type="entry name" value="Glucosamine_iso"/>
    <property type="match status" value="1"/>
</dbReference>
<dbReference type="Pfam" id="PF00479">
    <property type="entry name" value="G6PD_N"/>
    <property type="match status" value="1"/>
</dbReference>
<keyword evidence="11" id="KW-1185">Reference proteome</keyword>
<dbReference type="InterPro" id="IPR037171">
    <property type="entry name" value="NagB/RpiA_transferase-like"/>
</dbReference>
<dbReference type="AlphaFoldDB" id="A0A1J4L0G0"/>
<protein>
    <recommendedName>
        <fullName evidence="6">Glucose-6-phosphate 1-dehydrogenase</fullName>
        <ecNumber evidence="6">1.1.1.49</ecNumber>
    </recommendedName>
</protein>
<evidence type="ECO:0000259" key="7">
    <source>
        <dbReference type="Pfam" id="PF00479"/>
    </source>
</evidence>
<feature type="domain" description="Glucose-6-phosphate dehydrogenase C-terminal" evidence="9">
    <location>
        <begin position="200"/>
        <end position="449"/>
    </location>
</feature>
<dbReference type="NCBIfam" id="TIGR00871">
    <property type="entry name" value="zwf"/>
    <property type="match status" value="1"/>
</dbReference>
<evidence type="ECO:0000259" key="9">
    <source>
        <dbReference type="Pfam" id="PF02781"/>
    </source>
</evidence>
<evidence type="ECO:0000256" key="6">
    <source>
        <dbReference type="RuleBase" id="RU362120"/>
    </source>
</evidence>
<dbReference type="PRINTS" id="PR00079">
    <property type="entry name" value="G6PDHDRGNASE"/>
</dbReference>
<keyword evidence="4 6" id="KW-0560">Oxidoreductase</keyword>
<comment type="caution">
    <text evidence="10">The sequence shown here is derived from an EMBL/GenBank/DDBJ whole genome shotgun (WGS) entry which is preliminary data.</text>
</comment>
<keyword evidence="5 6" id="KW-0119">Carbohydrate metabolism</keyword>
<evidence type="ECO:0000256" key="1">
    <source>
        <dbReference type="ARBA" id="ARBA00004937"/>
    </source>
</evidence>
<organism evidence="10 11">
    <name type="scientific">Tritrichomonas foetus</name>
    <dbReference type="NCBI Taxonomy" id="1144522"/>
    <lineage>
        <taxon>Eukaryota</taxon>
        <taxon>Metamonada</taxon>
        <taxon>Parabasalia</taxon>
        <taxon>Tritrichomonadida</taxon>
        <taxon>Tritrichomonadidae</taxon>
        <taxon>Tritrichomonas</taxon>
    </lineage>
</organism>
<feature type="domain" description="Glucose-6-phosphate dehydrogenase NAD-binding" evidence="7">
    <location>
        <begin position="16"/>
        <end position="197"/>
    </location>
</feature>
<proteinExistence type="inferred from homology"/>
<accession>A0A1J4L0G0</accession>
<dbReference type="OrthoDB" id="60984at2759"/>
<dbReference type="HAMAP" id="MF_00966">
    <property type="entry name" value="G6PD"/>
    <property type="match status" value="1"/>
</dbReference>
<dbReference type="InterPro" id="IPR005900">
    <property type="entry name" value="6-phosphogluconolactonase_DevB"/>
</dbReference>
<dbReference type="InterPro" id="IPR006148">
    <property type="entry name" value="Glc/Gal-6P_isomerase"/>
</dbReference>
<dbReference type="RefSeq" id="XP_068370137.1">
    <property type="nucleotide sequence ID" value="XM_068513728.1"/>
</dbReference>
<dbReference type="EC" id="1.1.1.49" evidence="6"/>
<evidence type="ECO:0000256" key="3">
    <source>
        <dbReference type="ARBA" id="ARBA00022857"/>
    </source>
</evidence>
<dbReference type="GO" id="GO:0050661">
    <property type="term" value="F:NADP binding"/>
    <property type="evidence" value="ECO:0007669"/>
    <property type="project" value="InterPro"/>
</dbReference>
<dbReference type="CDD" id="cd01400">
    <property type="entry name" value="6PGL"/>
    <property type="match status" value="1"/>
</dbReference>
<keyword evidence="3 6" id="KW-0521">NADP</keyword>
<evidence type="ECO:0000313" key="11">
    <source>
        <dbReference type="Proteomes" id="UP000179807"/>
    </source>
</evidence>
<comment type="function">
    <text evidence="6">Catalyzes the rate-limiting step of the oxidative pentose-phosphate pathway, which represents a route for the dissimilation of carbohydrates besides glycolysis.</text>
</comment>
<dbReference type="EMBL" id="MLAK01000047">
    <property type="protein sequence ID" value="OHT17001.1"/>
    <property type="molecule type" value="Genomic_DNA"/>
</dbReference>
<dbReference type="UniPathway" id="UPA00115">
    <property type="reaction ID" value="UER00408"/>
</dbReference>
<dbReference type="InterPro" id="IPR001282">
    <property type="entry name" value="G6P_DH"/>
</dbReference>
<keyword evidence="2 6" id="KW-0313">Glucose metabolism</keyword>
<reference evidence="10" key="1">
    <citation type="submission" date="2016-10" db="EMBL/GenBank/DDBJ databases">
        <authorList>
            <person name="Benchimol M."/>
            <person name="Almeida L.G."/>
            <person name="Vasconcelos A.T."/>
            <person name="Perreira-Neves A."/>
            <person name="Rosa I.A."/>
            <person name="Tasca T."/>
            <person name="Bogo M.R."/>
            <person name="de Souza W."/>
        </authorList>
    </citation>
    <scope>NUCLEOTIDE SEQUENCE [LARGE SCALE GENOMIC DNA]</scope>
    <source>
        <strain evidence="10">K</strain>
    </source>
</reference>
<dbReference type="SUPFAM" id="SSF100950">
    <property type="entry name" value="NagB/RpiA/CoA transferase-like"/>
    <property type="match status" value="1"/>
</dbReference>